<dbReference type="RefSeq" id="WP_116757575.1">
    <property type="nucleotide sequence ID" value="NZ_JBHUEX010000001.1"/>
</dbReference>
<dbReference type="NCBIfam" id="NF033740">
    <property type="entry name" value="MarP_fam_protase"/>
    <property type="match status" value="1"/>
</dbReference>
<feature type="transmembrane region" description="Helical" evidence="5">
    <location>
        <begin position="101"/>
        <end position="127"/>
    </location>
</feature>
<dbReference type="SUPFAM" id="SSF50494">
    <property type="entry name" value="Trypsin-like serine proteases"/>
    <property type="match status" value="1"/>
</dbReference>
<feature type="transmembrane region" description="Helical" evidence="5">
    <location>
        <begin position="31"/>
        <end position="54"/>
    </location>
</feature>
<comment type="subcellular location">
    <subcellularLocation>
        <location evidence="1">Membrane</location>
        <topology evidence="1">Multi-pass membrane protein</topology>
    </subcellularLocation>
</comment>
<dbReference type="Proteomes" id="UP000244893">
    <property type="component" value="Unassembled WGS sequence"/>
</dbReference>
<organism evidence="6 7">
    <name type="scientific">Amnibacterium flavum</name>
    <dbReference type="NCBI Taxonomy" id="2173173"/>
    <lineage>
        <taxon>Bacteria</taxon>
        <taxon>Bacillati</taxon>
        <taxon>Actinomycetota</taxon>
        <taxon>Actinomycetes</taxon>
        <taxon>Micrococcales</taxon>
        <taxon>Microbacteriaceae</taxon>
        <taxon>Amnibacterium</taxon>
    </lineage>
</organism>
<dbReference type="InterPro" id="IPR003825">
    <property type="entry name" value="Colicin-V_CvpA"/>
</dbReference>
<dbReference type="AlphaFoldDB" id="A0A2V1HRJ5"/>
<sequence>MLSVIVDILLAFLLIGYLVQGYRSGFLRNVFSIAGVLGGAIAAVLLTPSVTGLIAQAPIRLVATIALFLALIVIGSIVGGALGKALARTVPRGPLRTLDKIAGAVSGVIVTALAASMVAFGIGSLGVPVLSPAISSSVVLAGIDRLTPDPVKSTMAQLRALVVSDGIPSISEALGGPTTAPSVPSLDTGTDAVSTASRSVVRISGNAYACGQSQTGSGFVVAPDRVVTNAHVVSGVSEPVVESRSDGTVSGRVVYFDPVDDIAVIATDGLAAPALGFGTSLAAGTDAVALGYPFGGPFAAKPANVISVATLVVNDIYASSSSPREVYTLAADVQPGNSGGPLLSVDGAIVGIVFAKGADTPNVGYAATMTELAPVLAQAPTLNAGVSSGSCTTE</sequence>
<feature type="transmembrane region" description="Helical" evidence="5">
    <location>
        <begin position="61"/>
        <end position="81"/>
    </location>
</feature>
<dbReference type="PANTHER" id="PTHR43019:SF23">
    <property type="entry name" value="PROTEASE DO-LIKE 5, CHLOROPLASTIC"/>
    <property type="match status" value="1"/>
</dbReference>
<dbReference type="Pfam" id="PF02674">
    <property type="entry name" value="Colicin_V"/>
    <property type="match status" value="1"/>
</dbReference>
<dbReference type="Gene3D" id="2.40.10.10">
    <property type="entry name" value="Trypsin-like serine proteases"/>
    <property type="match status" value="2"/>
</dbReference>
<keyword evidence="7" id="KW-1185">Reference proteome</keyword>
<dbReference type="GO" id="GO:0004252">
    <property type="term" value="F:serine-type endopeptidase activity"/>
    <property type="evidence" value="ECO:0007669"/>
    <property type="project" value="InterPro"/>
</dbReference>
<evidence type="ECO:0000256" key="5">
    <source>
        <dbReference type="SAM" id="Phobius"/>
    </source>
</evidence>
<dbReference type="InterPro" id="IPR047680">
    <property type="entry name" value="MarP-like"/>
</dbReference>
<protein>
    <submittedName>
        <fullName evidence="6">Serine protease</fullName>
    </submittedName>
</protein>
<dbReference type="EMBL" id="QEOP01000003">
    <property type="protein sequence ID" value="PVZ93590.1"/>
    <property type="molecule type" value="Genomic_DNA"/>
</dbReference>
<dbReference type="Pfam" id="PF13365">
    <property type="entry name" value="Trypsin_2"/>
    <property type="match status" value="1"/>
</dbReference>
<dbReference type="PRINTS" id="PR00834">
    <property type="entry name" value="PROTEASES2C"/>
</dbReference>
<dbReference type="InterPro" id="IPR043504">
    <property type="entry name" value="Peptidase_S1_PA_chymotrypsin"/>
</dbReference>
<dbReference type="GO" id="GO:0016020">
    <property type="term" value="C:membrane"/>
    <property type="evidence" value="ECO:0007669"/>
    <property type="project" value="UniProtKB-SubCell"/>
</dbReference>
<proteinExistence type="predicted"/>
<evidence type="ECO:0000313" key="6">
    <source>
        <dbReference type="EMBL" id="PVZ93590.1"/>
    </source>
</evidence>
<dbReference type="InterPro" id="IPR009003">
    <property type="entry name" value="Peptidase_S1_PA"/>
</dbReference>
<name>A0A2V1HRJ5_9MICO</name>
<dbReference type="InterPro" id="IPR001940">
    <property type="entry name" value="Peptidase_S1C"/>
</dbReference>
<dbReference type="GO" id="GO:0009403">
    <property type="term" value="P:toxin biosynthetic process"/>
    <property type="evidence" value="ECO:0007669"/>
    <property type="project" value="InterPro"/>
</dbReference>
<evidence type="ECO:0000256" key="1">
    <source>
        <dbReference type="ARBA" id="ARBA00004141"/>
    </source>
</evidence>
<keyword evidence="6" id="KW-0645">Protease</keyword>
<evidence type="ECO:0000313" key="7">
    <source>
        <dbReference type="Proteomes" id="UP000244893"/>
    </source>
</evidence>
<accession>A0A2V1HRJ5</accession>
<dbReference type="PANTHER" id="PTHR43019">
    <property type="entry name" value="SERINE ENDOPROTEASE DEGS"/>
    <property type="match status" value="1"/>
</dbReference>
<keyword evidence="2 5" id="KW-0812">Transmembrane</keyword>
<dbReference type="GO" id="GO:0006508">
    <property type="term" value="P:proteolysis"/>
    <property type="evidence" value="ECO:0007669"/>
    <property type="project" value="UniProtKB-KW"/>
</dbReference>
<comment type="caution">
    <text evidence="6">The sequence shown here is derived from an EMBL/GenBank/DDBJ whole genome shotgun (WGS) entry which is preliminary data.</text>
</comment>
<keyword evidence="3 5" id="KW-1133">Transmembrane helix</keyword>
<gene>
    <name evidence="6" type="ORF">DDQ50_14880</name>
</gene>
<keyword evidence="4 5" id="KW-0472">Membrane</keyword>
<keyword evidence="6" id="KW-0378">Hydrolase</keyword>
<evidence type="ECO:0000256" key="3">
    <source>
        <dbReference type="ARBA" id="ARBA00022989"/>
    </source>
</evidence>
<reference evidence="6 7" key="1">
    <citation type="submission" date="2018-05" db="EMBL/GenBank/DDBJ databases">
        <title>Amnibacterium sp. M8JJ-5, whole genome shotgun sequence.</title>
        <authorList>
            <person name="Tuo L."/>
        </authorList>
    </citation>
    <scope>NUCLEOTIDE SEQUENCE [LARGE SCALE GENOMIC DNA]</scope>
    <source>
        <strain evidence="6 7">M8JJ-5</strain>
    </source>
</reference>
<evidence type="ECO:0000256" key="2">
    <source>
        <dbReference type="ARBA" id="ARBA00022692"/>
    </source>
</evidence>
<evidence type="ECO:0000256" key="4">
    <source>
        <dbReference type="ARBA" id="ARBA00023136"/>
    </source>
</evidence>